<evidence type="ECO:0000313" key="10">
    <source>
        <dbReference type="EMBL" id="KAK7033616.1"/>
    </source>
</evidence>
<comment type="similarity">
    <text evidence="2">Belongs to the NPC2 family.</text>
</comment>
<name>A0AAW0C536_9AGAR</name>
<sequence>MLPRLFLGLTLFSSLILGAQIPLRSKDAKESIGSWKYDDCGYPTDAIQIREIEISPDPPQAGEKLSITVIAEAIERIEKGAHVVVAVKLGLIKILNKDFNVCEEAHKANTTIQCPVEKGEYNVTQIVDLPKEIPPAKYRVEARGYTVDEDDMLCLNMDVDFRKGFIF</sequence>
<keyword evidence="7" id="KW-0445">Lipid transport</keyword>
<protein>
    <recommendedName>
        <fullName evidence="4">Phosphatidylglycerol/phosphatidylinositol transfer protein</fullName>
    </recommendedName>
</protein>
<dbReference type="SUPFAM" id="SSF81296">
    <property type="entry name" value="E set domains"/>
    <property type="match status" value="1"/>
</dbReference>
<gene>
    <name evidence="10" type="ORF">VNI00_012615</name>
</gene>
<dbReference type="PANTHER" id="PTHR11306">
    <property type="entry name" value="NIEMANN PICK TYPE C2 PROTEIN NPC2-RELATED"/>
    <property type="match status" value="1"/>
</dbReference>
<accession>A0AAW0C536</accession>
<dbReference type="Proteomes" id="UP001383192">
    <property type="component" value="Unassembled WGS sequence"/>
</dbReference>
<evidence type="ECO:0000256" key="4">
    <source>
        <dbReference type="ARBA" id="ARBA00016056"/>
    </source>
</evidence>
<keyword evidence="11" id="KW-1185">Reference proteome</keyword>
<dbReference type="Gene3D" id="2.70.220.10">
    <property type="entry name" value="Ganglioside GM2 activator"/>
    <property type="match status" value="2"/>
</dbReference>
<comment type="caution">
    <text evidence="10">The sequence shown here is derived from an EMBL/GenBank/DDBJ whole genome shotgun (WGS) entry which is preliminary data.</text>
</comment>
<feature type="domain" description="MD-2-related lipid-recognition" evidence="9">
    <location>
        <begin position="37"/>
        <end position="159"/>
    </location>
</feature>
<dbReference type="GO" id="GO:0032934">
    <property type="term" value="F:sterol binding"/>
    <property type="evidence" value="ECO:0007669"/>
    <property type="project" value="InterPro"/>
</dbReference>
<dbReference type="Pfam" id="PF02221">
    <property type="entry name" value="E1_DerP2_DerF2"/>
    <property type="match status" value="1"/>
</dbReference>
<comment type="subunit">
    <text evidence="3">Monomer.</text>
</comment>
<dbReference type="SMART" id="SM00737">
    <property type="entry name" value="ML"/>
    <property type="match status" value="1"/>
</dbReference>
<proteinExistence type="inferred from homology"/>
<dbReference type="InterPro" id="IPR039670">
    <property type="entry name" value="NPC2-like"/>
</dbReference>
<dbReference type="InterPro" id="IPR003172">
    <property type="entry name" value="ML_dom"/>
</dbReference>
<evidence type="ECO:0000256" key="1">
    <source>
        <dbReference type="ARBA" id="ARBA00002053"/>
    </source>
</evidence>
<keyword evidence="5" id="KW-0813">Transport</keyword>
<dbReference type="InterPro" id="IPR036846">
    <property type="entry name" value="GM2-AP_sf"/>
</dbReference>
<comment type="function">
    <text evidence="1">Catalyzes the intermembrane transfer of phosphatidylglycerol and phosphatidylinositol.</text>
</comment>
<dbReference type="GO" id="GO:0032366">
    <property type="term" value="P:intracellular sterol transport"/>
    <property type="evidence" value="ECO:0007669"/>
    <property type="project" value="InterPro"/>
</dbReference>
<feature type="signal peptide" evidence="8">
    <location>
        <begin position="1"/>
        <end position="18"/>
    </location>
</feature>
<evidence type="ECO:0000256" key="3">
    <source>
        <dbReference type="ARBA" id="ARBA00011245"/>
    </source>
</evidence>
<keyword evidence="6 8" id="KW-0732">Signal</keyword>
<dbReference type="EMBL" id="JAYKXP010000060">
    <property type="protein sequence ID" value="KAK7033616.1"/>
    <property type="molecule type" value="Genomic_DNA"/>
</dbReference>
<evidence type="ECO:0000259" key="9">
    <source>
        <dbReference type="SMART" id="SM00737"/>
    </source>
</evidence>
<reference evidence="10 11" key="1">
    <citation type="submission" date="2024-01" db="EMBL/GenBank/DDBJ databases">
        <title>A draft genome for a cacao thread blight-causing isolate of Paramarasmius palmivorus.</title>
        <authorList>
            <person name="Baruah I.K."/>
            <person name="Bukari Y."/>
            <person name="Amoako-Attah I."/>
            <person name="Meinhardt L.W."/>
            <person name="Bailey B.A."/>
            <person name="Cohen S.P."/>
        </authorList>
    </citation>
    <scope>NUCLEOTIDE SEQUENCE [LARGE SCALE GENOMIC DNA]</scope>
    <source>
        <strain evidence="10 11">GH-12</strain>
    </source>
</reference>
<evidence type="ECO:0000256" key="6">
    <source>
        <dbReference type="ARBA" id="ARBA00022729"/>
    </source>
</evidence>
<dbReference type="InterPro" id="IPR033917">
    <property type="entry name" value="ML_PG-PI_TP"/>
</dbReference>
<evidence type="ECO:0000256" key="2">
    <source>
        <dbReference type="ARBA" id="ARBA00006370"/>
    </source>
</evidence>
<dbReference type="CDD" id="cd00917">
    <property type="entry name" value="PG-PI_TP"/>
    <property type="match status" value="1"/>
</dbReference>
<dbReference type="PANTHER" id="PTHR11306:SF0">
    <property type="entry name" value="PHOSPHATIDYLGLYCEROL_PHOSPHATIDYLINOSITOL TRANSFER PROTEIN"/>
    <property type="match status" value="1"/>
</dbReference>
<organism evidence="10 11">
    <name type="scientific">Paramarasmius palmivorus</name>
    <dbReference type="NCBI Taxonomy" id="297713"/>
    <lineage>
        <taxon>Eukaryota</taxon>
        <taxon>Fungi</taxon>
        <taxon>Dikarya</taxon>
        <taxon>Basidiomycota</taxon>
        <taxon>Agaricomycotina</taxon>
        <taxon>Agaricomycetes</taxon>
        <taxon>Agaricomycetidae</taxon>
        <taxon>Agaricales</taxon>
        <taxon>Marasmiineae</taxon>
        <taxon>Marasmiaceae</taxon>
        <taxon>Paramarasmius</taxon>
    </lineage>
</organism>
<evidence type="ECO:0000256" key="7">
    <source>
        <dbReference type="ARBA" id="ARBA00023055"/>
    </source>
</evidence>
<feature type="chain" id="PRO_5043866638" description="Phosphatidylglycerol/phosphatidylinositol transfer protein" evidence="8">
    <location>
        <begin position="19"/>
        <end position="167"/>
    </location>
</feature>
<evidence type="ECO:0000313" key="11">
    <source>
        <dbReference type="Proteomes" id="UP001383192"/>
    </source>
</evidence>
<evidence type="ECO:0000256" key="8">
    <source>
        <dbReference type="SAM" id="SignalP"/>
    </source>
</evidence>
<dbReference type="InterPro" id="IPR014756">
    <property type="entry name" value="Ig_E-set"/>
</dbReference>
<dbReference type="AlphaFoldDB" id="A0AAW0C536"/>
<evidence type="ECO:0000256" key="5">
    <source>
        <dbReference type="ARBA" id="ARBA00022448"/>
    </source>
</evidence>